<feature type="domain" description="Cas12f1-like TNB" evidence="6">
    <location>
        <begin position="316"/>
        <end position="387"/>
    </location>
</feature>
<dbReference type="InterPro" id="IPR001959">
    <property type="entry name" value="Transposase"/>
</dbReference>
<dbReference type="InterPro" id="IPR010095">
    <property type="entry name" value="Cas12f1-like_TNB"/>
</dbReference>
<evidence type="ECO:0000313" key="8">
    <source>
        <dbReference type="Proteomes" id="UP000070076"/>
    </source>
</evidence>
<organism evidence="7 8">
    <name type="scientific">candidate division MSBL1 archaeon SCGC-AAA261O19</name>
    <dbReference type="NCBI Taxonomy" id="1698277"/>
    <lineage>
        <taxon>Archaea</taxon>
        <taxon>Methanobacteriati</taxon>
        <taxon>Methanobacteriota</taxon>
        <taxon>candidate division MSBL1</taxon>
    </lineage>
</organism>
<dbReference type="GO" id="GO:0032196">
    <property type="term" value="P:transposition"/>
    <property type="evidence" value="ECO:0007669"/>
    <property type="project" value="UniProtKB-KW"/>
</dbReference>
<evidence type="ECO:0000313" key="7">
    <source>
        <dbReference type="EMBL" id="KXB04519.1"/>
    </source>
</evidence>
<comment type="similarity">
    <text evidence="1">In the C-terminal section; belongs to the transposase 35 family.</text>
</comment>
<evidence type="ECO:0000256" key="3">
    <source>
        <dbReference type="ARBA" id="ARBA00023125"/>
    </source>
</evidence>
<evidence type="ECO:0000256" key="4">
    <source>
        <dbReference type="ARBA" id="ARBA00023172"/>
    </source>
</evidence>
<evidence type="ECO:0000256" key="1">
    <source>
        <dbReference type="ARBA" id="ARBA00008761"/>
    </source>
</evidence>
<dbReference type="NCBIfam" id="NF040570">
    <property type="entry name" value="guided_TnpB"/>
    <property type="match status" value="1"/>
</dbReference>
<accession>A0A133VDJ9</accession>
<dbReference type="Pfam" id="PF01385">
    <property type="entry name" value="OrfB_IS605"/>
    <property type="match status" value="1"/>
</dbReference>
<protein>
    <recommendedName>
        <fullName evidence="9">Transposase</fullName>
    </recommendedName>
</protein>
<gene>
    <name evidence="7" type="ORF">AKJ48_02315</name>
</gene>
<name>A0A133VDJ9_9EURY</name>
<dbReference type="AlphaFoldDB" id="A0A133VDJ9"/>
<evidence type="ECO:0008006" key="9">
    <source>
        <dbReference type="Google" id="ProtNLM"/>
    </source>
</evidence>
<dbReference type="EMBL" id="LHYB01000026">
    <property type="protein sequence ID" value="KXB04519.1"/>
    <property type="molecule type" value="Genomic_DNA"/>
</dbReference>
<dbReference type="NCBIfam" id="TIGR01766">
    <property type="entry name" value="IS200/IS605 family accessory protein TnpB-like domain"/>
    <property type="match status" value="1"/>
</dbReference>
<dbReference type="GO" id="GO:0006310">
    <property type="term" value="P:DNA recombination"/>
    <property type="evidence" value="ECO:0007669"/>
    <property type="project" value="UniProtKB-KW"/>
</dbReference>
<feature type="domain" description="Probable transposase IS891/IS1136/IS1341" evidence="5">
    <location>
        <begin position="183"/>
        <end position="296"/>
    </location>
</feature>
<dbReference type="GO" id="GO:0003677">
    <property type="term" value="F:DNA binding"/>
    <property type="evidence" value="ECO:0007669"/>
    <property type="project" value="UniProtKB-KW"/>
</dbReference>
<dbReference type="Proteomes" id="UP000070076">
    <property type="component" value="Unassembled WGS sequence"/>
</dbReference>
<evidence type="ECO:0000259" key="5">
    <source>
        <dbReference type="Pfam" id="PF01385"/>
    </source>
</evidence>
<sequence>MKRVLRQNLRGLNCEDYGILRSMCRLSKNLYNSTLYEVRQHFFDNGEYLSYYNVWRRLKGDFNYELLPSQAAQHTVMHVHQAFRSFFKLVKMKRRGEYEGETRPPGYLDKDGFFSLNLPNQSFQVKEDYIRIGIPQSFRREFNCERTEIRFPFTYEEVKAKEIKQLQVIPKAKAQYFEYRLIYEEEKTRIETEKGTWLSIDLNVDNLAVCGDHSGRSFILDGRKLKSINRWYNREIARLQSIKDKQGIQENTRRTNKLYRDRRNKIHDYFNKAVHWILEYCKANKIELVLVGDGKEWKQESEMGDKNNQNFMQIPFDLFKRKLKAKLELHGINFELVEESHTSKCSFSDGEPVEHHEEYVGTRVKRGLFKTSNGILVNADVNGYLNIARKYLEENGEKGKLKTLKGVESSGVVATPRRIREPFKVPAFPKAPYIR</sequence>
<comment type="caution">
    <text evidence="7">The sequence shown here is derived from an EMBL/GenBank/DDBJ whole genome shotgun (WGS) entry which is preliminary data.</text>
</comment>
<proteinExistence type="inferred from homology"/>
<keyword evidence="8" id="KW-1185">Reference proteome</keyword>
<reference evidence="7 8" key="1">
    <citation type="journal article" date="2016" name="Sci. Rep.">
        <title>Metabolic traits of an uncultured archaeal lineage -MSBL1- from brine pools of the Red Sea.</title>
        <authorList>
            <person name="Mwirichia R."/>
            <person name="Alam I."/>
            <person name="Rashid M."/>
            <person name="Vinu M."/>
            <person name="Ba-Alawi W."/>
            <person name="Anthony Kamau A."/>
            <person name="Kamanda Ngugi D."/>
            <person name="Goker M."/>
            <person name="Klenk H.P."/>
            <person name="Bajic V."/>
            <person name="Stingl U."/>
        </authorList>
    </citation>
    <scope>NUCLEOTIDE SEQUENCE [LARGE SCALE GENOMIC DNA]</scope>
    <source>
        <strain evidence="7">SCGC-AAA261O19</strain>
    </source>
</reference>
<keyword evidence="3" id="KW-0238">DNA-binding</keyword>
<keyword evidence="2" id="KW-0815">Transposition</keyword>
<evidence type="ECO:0000259" key="6">
    <source>
        <dbReference type="Pfam" id="PF07282"/>
    </source>
</evidence>
<evidence type="ECO:0000256" key="2">
    <source>
        <dbReference type="ARBA" id="ARBA00022578"/>
    </source>
</evidence>
<dbReference type="Pfam" id="PF07282">
    <property type="entry name" value="Cas12f1-like_TNB"/>
    <property type="match status" value="1"/>
</dbReference>
<keyword evidence="4" id="KW-0233">DNA recombination</keyword>